<proteinExistence type="inferred from homology"/>
<dbReference type="InterPro" id="IPR008927">
    <property type="entry name" value="6-PGluconate_DH-like_C_sf"/>
</dbReference>
<evidence type="ECO:0000259" key="4">
    <source>
        <dbReference type="SMART" id="SM00984"/>
    </source>
</evidence>
<comment type="similarity">
    <text evidence="3">Belongs to the UDP-glucose/GDP-mannose dehydrogenase family.</text>
</comment>
<dbReference type="Proteomes" id="UP000425916">
    <property type="component" value="Chromosome"/>
</dbReference>
<dbReference type="InterPro" id="IPR014027">
    <property type="entry name" value="UDP-Glc/GDP-Man_DH_C"/>
</dbReference>
<dbReference type="InterPro" id="IPR036220">
    <property type="entry name" value="UDP-Glc/GDP-Man_DH_C_sf"/>
</dbReference>
<dbReference type="SUPFAM" id="SSF52413">
    <property type="entry name" value="UDP-glucose/GDP-mannose dehydrogenase C-terminal domain"/>
    <property type="match status" value="1"/>
</dbReference>
<dbReference type="PANTHER" id="PTHR43491:SF1">
    <property type="entry name" value="UDP-N-ACETYL-D-MANNOSAMINE DEHYDROGENASE"/>
    <property type="match status" value="1"/>
</dbReference>
<dbReference type="Gene3D" id="3.40.50.720">
    <property type="entry name" value="NAD(P)-binding Rossmann-like Domain"/>
    <property type="match status" value="3"/>
</dbReference>
<dbReference type="PANTHER" id="PTHR43491">
    <property type="entry name" value="UDP-N-ACETYL-D-MANNOSAMINE DEHYDROGENASE"/>
    <property type="match status" value="1"/>
</dbReference>
<dbReference type="GO" id="GO:0016628">
    <property type="term" value="F:oxidoreductase activity, acting on the CH-CH group of donors, NAD or NADP as acceptor"/>
    <property type="evidence" value="ECO:0007669"/>
    <property type="project" value="InterPro"/>
</dbReference>
<organism evidence="5 6">
    <name type="scientific">Neomoorella glycerini</name>
    <dbReference type="NCBI Taxonomy" id="55779"/>
    <lineage>
        <taxon>Bacteria</taxon>
        <taxon>Bacillati</taxon>
        <taxon>Bacillota</taxon>
        <taxon>Clostridia</taxon>
        <taxon>Neomoorellales</taxon>
        <taxon>Neomoorellaceae</taxon>
        <taxon>Neomoorella</taxon>
    </lineage>
</organism>
<keyword evidence="2" id="KW-0520">NAD</keyword>
<reference evidence="5 6" key="1">
    <citation type="submission" date="2019-11" db="EMBL/GenBank/DDBJ databases">
        <title>Genome sequence of Moorella glycerini DSM11254.</title>
        <authorList>
            <person name="Poehlein A."/>
            <person name="Boeer T."/>
            <person name="Daniel R."/>
        </authorList>
    </citation>
    <scope>NUCLEOTIDE SEQUENCE [LARGE SCALE GENOMIC DNA]</scope>
    <source>
        <strain evidence="5 6">DSM 11254</strain>
    </source>
</reference>
<dbReference type="GO" id="GO:0000271">
    <property type="term" value="P:polysaccharide biosynthetic process"/>
    <property type="evidence" value="ECO:0007669"/>
    <property type="project" value="InterPro"/>
</dbReference>
<dbReference type="PIRSF" id="PIRSF500136">
    <property type="entry name" value="UDP_ManNAc_DH"/>
    <property type="match status" value="1"/>
</dbReference>
<dbReference type="Pfam" id="PF03720">
    <property type="entry name" value="UDPG_MGDP_dh_C"/>
    <property type="match status" value="1"/>
</dbReference>
<dbReference type="InterPro" id="IPR036291">
    <property type="entry name" value="NAD(P)-bd_dom_sf"/>
</dbReference>
<keyword evidence="6" id="KW-1185">Reference proteome</keyword>
<keyword evidence="1 5" id="KW-0560">Oxidoreductase</keyword>
<dbReference type="InterPro" id="IPR001732">
    <property type="entry name" value="UDP-Glc/GDP-Man_DH_N"/>
</dbReference>
<dbReference type="RefSeq" id="WP_170291024.1">
    <property type="nucleotide sequence ID" value="NZ_CP046244.1"/>
</dbReference>
<dbReference type="EMBL" id="CP046244">
    <property type="protein sequence ID" value="QGP92687.1"/>
    <property type="molecule type" value="Genomic_DNA"/>
</dbReference>
<dbReference type="InterPro" id="IPR017476">
    <property type="entry name" value="UDP-Glc/GDP-Man"/>
</dbReference>
<evidence type="ECO:0000256" key="1">
    <source>
        <dbReference type="ARBA" id="ARBA00023002"/>
    </source>
</evidence>
<dbReference type="SUPFAM" id="SSF48179">
    <property type="entry name" value="6-phosphogluconate dehydrogenase C-terminal domain-like"/>
    <property type="match status" value="1"/>
</dbReference>
<dbReference type="InterPro" id="IPR028359">
    <property type="entry name" value="UDP_ManNAc/GlcNAc_DH"/>
</dbReference>
<name>A0A6I5ZT22_9FIRM</name>
<evidence type="ECO:0000313" key="6">
    <source>
        <dbReference type="Proteomes" id="UP000425916"/>
    </source>
</evidence>
<dbReference type="GO" id="GO:0051287">
    <property type="term" value="F:NAD binding"/>
    <property type="evidence" value="ECO:0007669"/>
    <property type="project" value="InterPro"/>
</dbReference>
<feature type="domain" description="UDP-glucose/GDP-mannose dehydrogenase C-terminal" evidence="4">
    <location>
        <begin position="361"/>
        <end position="455"/>
    </location>
</feature>
<evidence type="ECO:0000256" key="3">
    <source>
        <dbReference type="PIRNR" id="PIRNR000124"/>
    </source>
</evidence>
<dbReference type="PIRSF" id="PIRSF000124">
    <property type="entry name" value="UDPglc_GDPman_dh"/>
    <property type="match status" value="1"/>
</dbReference>
<dbReference type="Pfam" id="PF03721">
    <property type="entry name" value="UDPG_MGDP_dh_N"/>
    <property type="match status" value="1"/>
</dbReference>
<dbReference type="InterPro" id="IPR014026">
    <property type="entry name" value="UDP-Glc/GDP-Man_DH_dimer"/>
</dbReference>
<sequence>MKTICVIGLGYIGLPTASILATHGFNVVGVDVNPKVVDTINKGSVHIQEPGLKTLVKAAVQSGNLHAVERPQAADVYIIAVPTPITEDKKADLSFVRTAAESITPLLRKGNLVILESTSPPGTCVELLKPILESTGLRAGEDFYLAHCPERVLPGRTVKELIENERIIGGINRASAEKAAQIYRVFVEGGIHLTDCTTAETVKLMENTYRDVNIALANELAIVCEKLGIDAWEVIRLSNLHPRVNIHLPGPGVGGHCLAVDPWFIVERFPAEARLIALGRRTNDSMPDHVVRRLKEILASTKTNPFHPSRAGLADPSRPAGEVEVACGNSRTAAEIAVTADADGFKGDTPTHSDQGPWKIAVLGVSYKGNIDDARETPALRVLQLLEKEGISFSVYDPHVRDFPYELSTLKETVAGADCLLLLADHDEFKFLHPLEIGKLMRRPVVFDTRNMINTDLWREYGFAVYCLGRGVGKG</sequence>
<protein>
    <submittedName>
        <fullName evidence="5">UDP-N-acetyl-D-mannosamine dehydrogenase</fullName>
        <ecNumber evidence="5">1.1.1.336</ecNumber>
    </submittedName>
</protein>
<evidence type="ECO:0000256" key="2">
    <source>
        <dbReference type="ARBA" id="ARBA00023027"/>
    </source>
</evidence>
<dbReference type="GO" id="GO:0089714">
    <property type="term" value="F:UDP-N-acetyl-D-mannosamine dehydrogenase activity"/>
    <property type="evidence" value="ECO:0007669"/>
    <property type="project" value="UniProtKB-EC"/>
</dbReference>
<evidence type="ECO:0000313" key="5">
    <source>
        <dbReference type="EMBL" id="QGP92687.1"/>
    </source>
</evidence>
<dbReference type="NCBIfam" id="TIGR03026">
    <property type="entry name" value="NDP-sugDHase"/>
    <property type="match status" value="1"/>
</dbReference>
<accession>A0A6I5ZT22</accession>
<dbReference type="SMART" id="SM00984">
    <property type="entry name" value="UDPG_MGDP_dh_C"/>
    <property type="match status" value="1"/>
</dbReference>
<dbReference type="EC" id="1.1.1.336" evidence="5"/>
<dbReference type="AlphaFoldDB" id="A0A6I5ZT22"/>
<dbReference type="SUPFAM" id="SSF51735">
    <property type="entry name" value="NAD(P)-binding Rossmann-fold domains"/>
    <property type="match status" value="1"/>
</dbReference>
<dbReference type="Pfam" id="PF00984">
    <property type="entry name" value="UDPG_MGDP_dh"/>
    <property type="match status" value="1"/>
</dbReference>
<gene>
    <name evidence="5" type="primary">wecC</name>
    <name evidence="5" type="ORF">MGLY_20760</name>
</gene>